<keyword evidence="1" id="KW-0732">Signal</keyword>
<dbReference type="RefSeq" id="WP_344762043.1">
    <property type="nucleotide sequence ID" value="NZ_BAAAZE010000005.1"/>
</dbReference>
<feature type="domain" description="Lipid/polyisoprenoid-binding YceI-like" evidence="2">
    <location>
        <begin position="23"/>
        <end position="188"/>
    </location>
</feature>
<protein>
    <submittedName>
        <fullName evidence="3">YceI family protein</fullName>
    </submittedName>
</protein>
<accession>A0ABP7SU79</accession>
<organism evidence="3 4">
    <name type="scientific">Actimicrobium antarcticum</name>
    <dbReference type="NCBI Taxonomy" id="1051899"/>
    <lineage>
        <taxon>Bacteria</taxon>
        <taxon>Pseudomonadati</taxon>
        <taxon>Pseudomonadota</taxon>
        <taxon>Betaproteobacteria</taxon>
        <taxon>Burkholderiales</taxon>
        <taxon>Oxalobacteraceae</taxon>
        <taxon>Actimicrobium</taxon>
    </lineage>
</organism>
<dbReference type="PANTHER" id="PTHR34406">
    <property type="entry name" value="PROTEIN YCEI"/>
    <property type="match status" value="1"/>
</dbReference>
<dbReference type="Proteomes" id="UP001501353">
    <property type="component" value="Unassembled WGS sequence"/>
</dbReference>
<evidence type="ECO:0000259" key="2">
    <source>
        <dbReference type="SMART" id="SM00867"/>
    </source>
</evidence>
<gene>
    <name evidence="3" type="ORF">GCM10022212_08990</name>
</gene>
<dbReference type="SUPFAM" id="SSF101874">
    <property type="entry name" value="YceI-like"/>
    <property type="match status" value="1"/>
</dbReference>
<keyword evidence="4" id="KW-1185">Reference proteome</keyword>
<feature type="signal peptide" evidence="1">
    <location>
        <begin position="1"/>
        <end position="19"/>
    </location>
</feature>
<dbReference type="InterPro" id="IPR036761">
    <property type="entry name" value="TTHA0802/YceI-like_sf"/>
</dbReference>
<evidence type="ECO:0000313" key="4">
    <source>
        <dbReference type="Proteomes" id="UP001501353"/>
    </source>
</evidence>
<comment type="caution">
    <text evidence="3">The sequence shown here is derived from an EMBL/GenBank/DDBJ whole genome shotgun (WGS) entry which is preliminary data.</text>
</comment>
<reference evidence="4" key="1">
    <citation type="journal article" date="2019" name="Int. J. Syst. Evol. Microbiol.">
        <title>The Global Catalogue of Microorganisms (GCM) 10K type strain sequencing project: providing services to taxonomists for standard genome sequencing and annotation.</title>
        <authorList>
            <consortium name="The Broad Institute Genomics Platform"/>
            <consortium name="The Broad Institute Genome Sequencing Center for Infectious Disease"/>
            <person name="Wu L."/>
            <person name="Ma J."/>
        </authorList>
    </citation>
    <scope>NUCLEOTIDE SEQUENCE [LARGE SCALE GENOMIC DNA]</scope>
    <source>
        <strain evidence="4">JCM 16673</strain>
    </source>
</reference>
<evidence type="ECO:0000256" key="1">
    <source>
        <dbReference type="SAM" id="SignalP"/>
    </source>
</evidence>
<dbReference type="EMBL" id="BAAAZE010000005">
    <property type="protein sequence ID" value="GAA4016114.1"/>
    <property type="molecule type" value="Genomic_DNA"/>
</dbReference>
<dbReference type="PANTHER" id="PTHR34406:SF2">
    <property type="entry name" value="PERIPLASMIC PROTEIN"/>
    <property type="match status" value="1"/>
</dbReference>
<feature type="chain" id="PRO_5047359946" evidence="1">
    <location>
        <begin position="20"/>
        <end position="191"/>
    </location>
</feature>
<evidence type="ECO:0000313" key="3">
    <source>
        <dbReference type="EMBL" id="GAA4016114.1"/>
    </source>
</evidence>
<sequence>MKIFALAAVLSLVAASTFAAPANYNLDPSHTYPSFEADHFGGLSKWRGKISKSSGKVMLDREAKTGTLEVTMDMDTIDFGMKKMNQHATSAEMFNTEKFPTATYVGKFTRFDGDKPTEVEGQLTLHGVTKPVKLTINEFKCIMHPMLKREVCGADASASFNRADFGVDYGAAMGFKQDVKLAIQVEAVKTE</sequence>
<dbReference type="Pfam" id="PF04264">
    <property type="entry name" value="YceI"/>
    <property type="match status" value="1"/>
</dbReference>
<dbReference type="Gene3D" id="2.40.128.110">
    <property type="entry name" value="Lipid/polyisoprenoid-binding, YceI-like"/>
    <property type="match status" value="1"/>
</dbReference>
<dbReference type="SMART" id="SM00867">
    <property type="entry name" value="YceI"/>
    <property type="match status" value="1"/>
</dbReference>
<name>A0ABP7SU79_9BURK</name>
<proteinExistence type="predicted"/>
<dbReference type="InterPro" id="IPR007372">
    <property type="entry name" value="Lipid/polyisoprenoid-bd_YceI"/>
</dbReference>